<evidence type="ECO:0000313" key="3">
    <source>
        <dbReference type="Proteomes" id="UP001187192"/>
    </source>
</evidence>
<sequence length="89" mass="10532">MSQDHEEECSTQTQIRKLRRTNSPRFNPDEDGKRRATLMRRVHQVRTKGERIEVSFDMKGQPEMNYRVGLECLLESTYPFGYLTLEVPI</sequence>
<evidence type="ECO:0000313" key="2">
    <source>
        <dbReference type="EMBL" id="GMN52739.1"/>
    </source>
</evidence>
<dbReference type="EMBL" id="BTGU01000043">
    <property type="protein sequence ID" value="GMN52739.1"/>
    <property type="molecule type" value="Genomic_DNA"/>
</dbReference>
<feature type="region of interest" description="Disordered" evidence="1">
    <location>
        <begin position="1"/>
        <end position="32"/>
    </location>
</feature>
<name>A0AA88ABE7_FICCA</name>
<reference evidence="2" key="1">
    <citation type="submission" date="2023-07" db="EMBL/GenBank/DDBJ databases">
        <title>draft genome sequence of fig (Ficus carica).</title>
        <authorList>
            <person name="Takahashi T."/>
            <person name="Nishimura K."/>
        </authorList>
    </citation>
    <scope>NUCLEOTIDE SEQUENCE</scope>
</reference>
<organism evidence="2 3">
    <name type="scientific">Ficus carica</name>
    <name type="common">Common fig</name>
    <dbReference type="NCBI Taxonomy" id="3494"/>
    <lineage>
        <taxon>Eukaryota</taxon>
        <taxon>Viridiplantae</taxon>
        <taxon>Streptophyta</taxon>
        <taxon>Embryophyta</taxon>
        <taxon>Tracheophyta</taxon>
        <taxon>Spermatophyta</taxon>
        <taxon>Magnoliopsida</taxon>
        <taxon>eudicotyledons</taxon>
        <taxon>Gunneridae</taxon>
        <taxon>Pentapetalae</taxon>
        <taxon>rosids</taxon>
        <taxon>fabids</taxon>
        <taxon>Rosales</taxon>
        <taxon>Moraceae</taxon>
        <taxon>Ficeae</taxon>
        <taxon>Ficus</taxon>
    </lineage>
</organism>
<dbReference type="Proteomes" id="UP001187192">
    <property type="component" value="Unassembled WGS sequence"/>
</dbReference>
<protein>
    <submittedName>
        <fullName evidence="2">Uncharacterized protein</fullName>
    </submittedName>
</protein>
<comment type="caution">
    <text evidence="2">The sequence shown here is derived from an EMBL/GenBank/DDBJ whole genome shotgun (WGS) entry which is preliminary data.</text>
</comment>
<proteinExistence type="predicted"/>
<dbReference type="AlphaFoldDB" id="A0AA88ABE7"/>
<keyword evidence="3" id="KW-1185">Reference proteome</keyword>
<accession>A0AA88ABE7</accession>
<gene>
    <name evidence="2" type="ORF">TIFTF001_021878</name>
</gene>
<evidence type="ECO:0000256" key="1">
    <source>
        <dbReference type="SAM" id="MobiDB-lite"/>
    </source>
</evidence>